<evidence type="ECO:0000313" key="10">
    <source>
        <dbReference type="Proteomes" id="UP001233172"/>
    </source>
</evidence>
<dbReference type="Pfam" id="PF07531">
    <property type="entry name" value="TAFH"/>
    <property type="match status" value="1"/>
</dbReference>
<dbReference type="InterPro" id="IPR009072">
    <property type="entry name" value="Histone-fold"/>
</dbReference>
<organism evidence="9 10">
    <name type="scientific">Biomphalaria pfeifferi</name>
    <name type="common">Bloodfluke planorb</name>
    <name type="synonym">Freshwater snail</name>
    <dbReference type="NCBI Taxonomy" id="112525"/>
    <lineage>
        <taxon>Eukaryota</taxon>
        <taxon>Metazoa</taxon>
        <taxon>Spiralia</taxon>
        <taxon>Lophotrochozoa</taxon>
        <taxon>Mollusca</taxon>
        <taxon>Gastropoda</taxon>
        <taxon>Heterobranchia</taxon>
        <taxon>Euthyneura</taxon>
        <taxon>Panpulmonata</taxon>
        <taxon>Hygrophila</taxon>
        <taxon>Lymnaeoidea</taxon>
        <taxon>Planorbidae</taxon>
        <taxon>Biomphalaria</taxon>
    </lineage>
</organism>
<dbReference type="GO" id="GO:0005669">
    <property type="term" value="C:transcription factor TFIID complex"/>
    <property type="evidence" value="ECO:0007669"/>
    <property type="project" value="InterPro"/>
</dbReference>
<dbReference type="AlphaFoldDB" id="A0AAD8B1R4"/>
<feature type="domain" description="TAFH" evidence="8">
    <location>
        <begin position="540"/>
        <end position="635"/>
    </location>
</feature>
<accession>A0AAD8B1R4</accession>
<comment type="subcellular location">
    <subcellularLocation>
        <location evidence="1">Nucleus</location>
    </subcellularLocation>
</comment>
<dbReference type="PROSITE" id="PS51119">
    <property type="entry name" value="TAFH"/>
    <property type="match status" value="1"/>
</dbReference>
<evidence type="ECO:0000313" key="9">
    <source>
        <dbReference type="EMBL" id="KAK0046411.1"/>
    </source>
</evidence>
<sequence length="1037" mass="112409">MSFEICWSIEMADQGSMDEFLSKEIDQNKVTALVGSLESQLASSTNKDSLKTVPGSTFNNNHISGNASIVNAPITSTSTPSVTVRPQQTVVSVPGLGLQSQAVASSKILPQNAAIINSISNSQIIGISSIINANSQNRTSSNSTTPLPNSSISNTPLSSATKFLNSSSSIRIVTNNTKPQNSILHTSPVQVSKQQFINSAISQSVTTVRPQPVTTARVNISASGASTAMHNLATIAAEQKPLTVLPNGSTHLQNVQHKDGSVITQQIIMKNDANHTVVKRELSPLVKSDIPMSNSVIQGLQQNMRQSTPIITTGAQQLIKGLSQGNNPALVALRTPHSQQHVVVRATVATTLANSSPSVQVVNASAVSTPSTLRPNIAPQMRPVRITNPVRLGTQSNIAPRQQNPPGTITIPHGALLVRNESGQLVLVSASQTVLHQTPSSNSVITTVAPSGYRIQNVRPLTSQAQVRSSNSGQSLVTIQPQSATQQQQSIQVRASNISTVVPTATLQQRPATQPTAVIGPNMSTITTGTTAGEMNKAMLENVKKCKNFLSTLIKLAANQPDQTVKNVRALIQGLIDGKVEPEAFTERLQHELQSSPQPYLVPFLKKSLPLLRTSMLLGRMTIDGVNPPPPEVAGHGHLISVSQPVSTTQQVVTATGTLTQRPVIGPRPTVPSIQQPNLRPTLGPASSKVAPIRQSAPQVTIAPGGNKIMVNAPTLPMRPQVTQNFINQVRPKITVTHPSSSPSMPIVRANKPITASTLMKPEQLTSPAPGQREKRKFESLKDGDDDINDVATMGGVNLSEESKNILATTNVDFIGAQTRSCKDEILLSSSPLFRKINSIAQKYNIDDISPDVVKIVSHATQERLRDVVSKLSVIAEHRVEIYKMDSRYEVESENKLKLKFLEELDKLEKKRHEEQEREKLLRAMKSRSKNEDPEQLKLKQKAKELQLAEAEELRQREANLTALAAIGPRKKRKLEFSDSTKPESMSASNSFNTNTSNSLSILRPRTKRVNLRDVQFLLETERTTRKSDLLYKTFLK</sequence>
<dbReference type="InterPro" id="IPR003894">
    <property type="entry name" value="TAFH_NHR1"/>
</dbReference>
<feature type="coiled-coil region" evidence="6">
    <location>
        <begin position="891"/>
        <end position="957"/>
    </location>
</feature>
<dbReference type="PANTHER" id="PTHR15138:SF14">
    <property type="entry name" value="TRANSCRIPTION INITIATION FACTOR TFIID SUBUNIT 4"/>
    <property type="match status" value="1"/>
</dbReference>
<gene>
    <name evidence="9" type="ORF">Bpfe_024201</name>
</gene>
<dbReference type="Proteomes" id="UP001233172">
    <property type="component" value="Unassembled WGS sequence"/>
</dbReference>
<feature type="region of interest" description="Disordered" evidence="7">
    <location>
        <begin position="136"/>
        <end position="156"/>
    </location>
</feature>
<dbReference type="EMBL" id="JASAOG010000166">
    <property type="protein sequence ID" value="KAK0046411.1"/>
    <property type="molecule type" value="Genomic_DNA"/>
</dbReference>
<dbReference type="PANTHER" id="PTHR15138">
    <property type="entry name" value="TRANSCRIPTION INITIATION FACTOR TFIID SUBUNIT 4"/>
    <property type="match status" value="1"/>
</dbReference>
<keyword evidence="4" id="KW-0804">Transcription</keyword>
<dbReference type="SUPFAM" id="SSF47113">
    <property type="entry name" value="Histone-fold"/>
    <property type="match status" value="1"/>
</dbReference>
<dbReference type="GO" id="GO:0016251">
    <property type="term" value="F:RNA polymerase II general transcription initiation factor activity"/>
    <property type="evidence" value="ECO:0007669"/>
    <property type="project" value="TreeGrafter"/>
</dbReference>
<comment type="caution">
    <text evidence="9">The sequence shown here is derived from an EMBL/GenBank/DDBJ whole genome shotgun (WGS) entry which is preliminary data.</text>
</comment>
<proteinExistence type="inferred from homology"/>
<feature type="compositionally biased region" description="Low complexity" evidence="7">
    <location>
        <begin position="985"/>
        <end position="999"/>
    </location>
</feature>
<reference evidence="9" key="2">
    <citation type="submission" date="2023-04" db="EMBL/GenBank/DDBJ databases">
        <authorList>
            <person name="Bu L."/>
            <person name="Lu L."/>
            <person name="Laidemitt M.R."/>
            <person name="Zhang S.M."/>
            <person name="Mutuku M."/>
            <person name="Mkoji G."/>
            <person name="Steinauer M."/>
            <person name="Loker E.S."/>
        </authorList>
    </citation>
    <scope>NUCLEOTIDE SEQUENCE</scope>
    <source>
        <strain evidence="9">KasaAsao</strain>
        <tissue evidence="9">Whole Snail</tissue>
    </source>
</reference>
<comment type="similarity">
    <text evidence="2">Belongs to the TAF4 family.</text>
</comment>
<dbReference type="Pfam" id="PF05236">
    <property type="entry name" value="TAF4"/>
    <property type="match status" value="1"/>
</dbReference>
<keyword evidence="3" id="KW-0805">Transcription regulation</keyword>
<evidence type="ECO:0000256" key="1">
    <source>
        <dbReference type="ARBA" id="ARBA00004123"/>
    </source>
</evidence>
<evidence type="ECO:0000256" key="5">
    <source>
        <dbReference type="ARBA" id="ARBA00023242"/>
    </source>
</evidence>
<protein>
    <submittedName>
        <fullName evidence="9">Transcription initiation factor TFIID subunit 4</fullName>
    </submittedName>
</protein>
<keyword evidence="10" id="KW-1185">Reference proteome</keyword>
<dbReference type="SUPFAM" id="SSF158553">
    <property type="entry name" value="TAFH domain-like"/>
    <property type="match status" value="1"/>
</dbReference>
<evidence type="ECO:0000256" key="3">
    <source>
        <dbReference type="ARBA" id="ARBA00023015"/>
    </source>
</evidence>
<dbReference type="SMART" id="SM00549">
    <property type="entry name" value="TAFH"/>
    <property type="match status" value="1"/>
</dbReference>
<dbReference type="GO" id="GO:0003677">
    <property type="term" value="F:DNA binding"/>
    <property type="evidence" value="ECO:0007669"/>
    <property type="project" value="TreeGrafter"/>
</dbReference>
<evidence type="ECO:0000256" key="6">
    <source>
        <dbReference type="SAM" id="Coils"/>
    </source>
</evidence>
<dbReference type="GO" id="GO:0046982">
    <property type="term" value="F:protein heterodimerization activity"/>
    <property type="evidence" value="ECO:0007669"/>
    <property type="project" value="InterPro"/>
</dbReference>
<dbReference type="InterPro" id="IPR037249">
    <property type="entry name" value="TAFH/NHR1_dom_sf"/>
</dbReference>
<dbReference type="Gene3D" id="1.10.20.10">
    <property type="entry name" value="Histone, subunit A"/>
    <property type="match status" value="1"/>
</dbReference>
<evidence type="ECO:0000256" key="2">
    <source>
        <dbReference type="ARBA" id="ARBA00006178"/>
    </source>
</evidence>
<keyword evidence="6" id="KW-0175">Coiled coil</keyword>
<feature type="region of interest" description="Disordered" evidence="7">
    <location>
        <begin position="972"/>
        <end position="999"/>
    </location>
</feature>
<reference evidence="9" key="1">
    <citation type="journal article" date="2023" name="PLoS Negl. Trop. Dis.">
        <title>A genome sequence for Biomphalaria pfeifferi, the major vector snail for the human-infecting parasite Schistosoma mansoni.</title>
        <authorList>
            <person name="Bu L."/>
            <person name="Lu L."/>
            <person name="Laidemitt M.R."/>
            <person name="Zhang S.M."/>
            <person name="Mutuku M."/>
            <person name="Mkoji G."/>
            <person name="Steinauer M."/>
            <person name="Loker E.S."/>
        </authorList>
    </citation>
    <scope>NUCLEOTIDE SEQUENCE</scope>
    <source>
        <strain evidence="9">KasaAsao</strain>
    </source>
</reference>
<dbReference type="Gene3D" id="1.20.120.1110">
    <property type="entry name" value="TAFH/NHR1 domain"/>
    <property type="match status" value="1"/>
</dbReference>
<dbReference type="InterPro" id="IPR045144">
    <property type="entry name" value="TAF4"/>
</dbReference>
<evidence type="ECO:0000256" key="4">
    <source>
        <dbReference type="ARBA" id="ARBA00023163"/>
    </source>
</evidence>
<dbReference type="GO" id="GO:0006367">
    <property type="term" value="P:transcription initiation at RNA polymerase II promoter"/>
    <property type="evidence" value="ECO:0007669"/>
    <property type="project" value="TreeGrafter"/>
</dbReference>
<name>A0AAD8B1R4_BIOPF</name>
<keyword evidence="5" id="KW-0539">Nucleus</keyword>
<dbReference type="CDD" id="cd08045">
    <property type="entry name" value="HFD_TAF4"/>
    <property type="match status" value="1"/>
</dbReference>
<dbReference type="FunFam" id="1.10.20.10:FF:000015">
    <property type="entry name" value="Transcription initiation factor TFIID subunit 4B"/>
    <property type="match status" value="1"/>
</dbReference>
<dbReference type="InterPro" id="IPR007900">
    <property type="entry name" value="TAF4_C"/>
</dbReference>
<evidence type="ECO:0000256" key="7">
    <source>
        <dbReference type="SAM" id="MobiDB-lite"/>
    </source>
</evidence>
<evidence type="ECO:0000259" key="8">
    <source>
        <dbReference type="PROSITE" id="PS51119"/>
    </source>
</evidence>